<proteinExistence type="predicted"/>
<reference evidence="2 3" key="1">
    <citation type="submission" date="2023-05" db="EMBL/GenBank/DDBJ databases">
        <title>A 100% complete, gapless, phased diploid assembly of the Scenedesmus obliquus UTEX 3031 genome.</title>
        <authorList>
            <person name="Biondi T.C."/>
            <person name="Hanschen E.R."/>
            <person name="Kwon T."/>
            <person name="Eng W."/>
            <person name="Kruse C.P.S."/>
            <person name="Koehler S.I."/>
            <person name="Kunde Y."/>
            <person name="Gleasner C.D."/>
            <person name="You Mak K.T."/>
            <person name="Polle J."/>
            <person name="Hovde B.T."/>
            <person name="Starkenburg S.R."/>
        </authorList>
    </citation>
    <scope>NUCLEOTIDE SEQUENCE [LARGE SCALE GENOMIC DNA]</scope>
    <source>
        <strain evidence="2 3">DOE0152z</strain>
    </source>
</reference>
<accession>A0ABY8TRW5</accession>
<evidence type="ECO:0000256" key="1">
    <source>
        <dbReference type="SAM" id="MobiDB-lite"/>
    </source>
</evidence>
<dbReference type="Proteomes" id="UP001244341">
    <property type="component" value="Chromosome 3b"/>
</dbReference>
<protein>
    <submittedName>
        <fullName evidence="2">Uncharacterized protein</fullName>
    </submittedName>
</protein>
<sequence>MAEYLGSTTAATNNHRTAWCASASWVAVPTSAQETRTQQCCVLPMTSAAFNTLPDNRSFHNSNVDYTSPQAPHLTRPVTTSQQQLDYPWHLPALLNSSIVSTPSAAAGSVAASYCSEWPLLPAISSACSMSSDDSPAATSTIDTIVNVLLLLGGSSTTNQALGSDSASTEDDSCEAVTGTPSAMHSAASSNAGCPPNAPVRRRPPVMLLPAEELPGLLLAA</sequence>
<name>A0ABY8TRW5_TETOB</name>
<keyword evidence="3" id="KW-1185">Reference proteome</keyword>
<dbReference type="EMBL" id="CP126210">
    <property type="protein sequence ID" value="WIA11599.1"/>
    <property type="molecule type" value="Genomic_DNA"/>
</dbReference>
<gene>
    <name evidence="2" type="ORF">OEZ85_011704</name>
</gene>
<feature type="region of interest" description="Disordered" evidence="1">
    <location>
        <begin position="160"/>
        <end position="198"/>
    </location>
</feature>
<organism evidence="2 3">
    <name type="scientific">Tetradesmus obliquus</name>
    <name type="common">Green alga</name>
    <name type="synonym">Acutodesmus obliquus</name>
    <dbReference type="NCBI Taxonomy" id="3088"/>
    <lineage>
        <taxon>Eukaryota</taxon>
        <taxon>Viridiplantae</taxon>
        <taxon>Chlorophyta</taxon>
        <taxon>core chlorophytes</taxon>
        <taxon>Chlorophyceae</taxon>
        <taxon>CS clade</taxon>
        <taxon>Sphaeropleales</taxon>
        <taxon>Scenedesmaceae</taxon>
        <taxon>Tetradesmus</taxon>
    </lineage>
</organism>
<feature type="compositionally biased region" description="Polar residues" evidence="1">
    <location>
        <begin position="179"/>
        <end position="192"/>
    </location>
</feature>
<evidence type="ECO:0000313" key="3">
    <source>
        <dbReference type="Proteomes" id="UP001244341"/>
    </source>
</evidence>
<evidence type="ECO:0000313" key="2">
    <source>
        <dbReference type="EMBL" id="WIA11599.1"/>
    </source>
</evidence>